<reference evidence="1" key="1">
    <citation type="submission" date="2020-05" db="UniProtKB">
        <authorList>
            <consortium name="EnsemblMetazoa"/>
        </authorList>
    </citation>
    <scope>IDENTIFICATION</scope>
    <source>
        <strain evidence="1">SANGQUA</strain>
    </source>
</reference>
<evidence type="ECO:0000313" key="1">
    <source>
        <dbReference type="EnsemblMetazoa" id="AQUA014698-PA"/>
    </source>
</evidence>
<dbReference type="EnsemblMetazoa" id="AQUA014698-RA">
    <property type="protein sequence ID" value="AQUA014698-PA"/>
    <property type="gene ID" value="AQUA014698"/>
</dbReference>
<accession>A0A182XS84</accession>
<proteinExistence type="predicted"/>
<dbReference type="VEuPathDB" id="VectorBase:AQUA014698"/>
<sequence length="15" mass="1594">MAQFIRAGAQCSVVL</sequence>
<evidence type="ECO:0000313" key="2">
    <source>
        <dbReference type="Proteomes" id="UP000076407"/>
    </source>
</evidence>
<dbReference type="Proteomes" id="UP000076407">
    <property type="component" value="Unassembled WGS sequence"/>
</dbReference>
<organism evidence="1 2">
    <name type="scientific">Anopheles quadriannulatus</name>
    <name type="common">Mosquito</name>
    <dbReference type="NCBI Taxonomy" id="34691"/>
    <lineage>
        <taxon>Eukaryota</taxon>
        <taxon>Metazoa</taxon>
        <taxon>Ecdysozoa</taxon>
        <taxon>Arthropoda</taxon>
        <taxon>Hexapoda</taxon>
        <taxon>Insecta</taxon>
        <taxon>Pterygota</taxon>
        <taxon>Neoptera</taxon>
        <taxon>Endopterygota</taxon>
        <taxon>Diptera</taxon>
        <taxon>Nematocera</taxon>
        <taxon>Culicoidea</taxon>
        <taxon>Culicidae</taxon>
        <taxon>Anophelinae</taxon>
        <taxon>Anopheles</taxon>
    </lineage>
</organism>
<keyword evidence="2" id="KW-1185">Reference proteome</keyword>
<protein>
    <submittedName>
        <fullName evidence="1">Uncharacterized protein</fullName>
    </submittedName>
</protein>
<name>A0A182XS84_ANOQN</name>